<reference evidence="8 9" key="1">
    <citation type="journal article" date="2021" name="Microbiol. Resour. Announc.">
        <title>Draft Genome Sequence of Coralloluteibacterium stylophorae LMG 29479T.</title>
        <authorList>
            <person name="Karlyshev A.V."/>
            <person name="Kudryashova E.B."/>
            <person name="Ariskina E.V."/>
            <person name="Conroy A.P."/>
            <person name="Abidueva E.Y."/>
        </authorList>
    </citation>
    <scope>NUCLEOTIDE SEQUENCE [LARGE SCALE GENOMIC DNA]</scope>
    <source>
        <strain evidence="8 9">LMG 29479</strain>
    </source>
</reference>
<gene>
    <name evidence="8" type="ORF">KB893_000400</name>
    <name evidence="7" type="ORF">KB893_10945</name>
</gene>
<dbReference type="GO" id="GO:0005886">
    <property type="term" value="C:plasma membrane"/>
    <property type="evidence" value="ECO:0007669"/>
    <property type="project" value="UniProtKB-SubCell"/>
</dbReference>
<feature type="transmembrane region" description="Helical" evidence="6">
    <location>
        <begin position="125"/>
        <end position="145"/>
    </location>
</feature>
<organism evidence="7">
    <name type="scientific">Coralloluteibacterium stylophorae</name>
    <dbReference type="NCBI Taxonomy" id="1776034"/>
    <lineage>
        <taxon>Bacteria</taxon>
        <taxon>Pseudomonadati</taxon>
        <taxon>Pseudomonadota</taxon>
        <taxon>Gammaproteobacteria</taxon>
        <taxon>Lysobacterales</taxon>
        <taxon>Lysobacteraceae</taxon>
        <taxon>Coralloluteibacterium</taxon>
    </lineage>
</organism>
<feature type="transmembrane region" description="Helical" evidence="6">
    <location>
        <begin position="12"/>
        <end position="37"/>
    </location>
</feature>
<dbReference type="InterPro" id="IPR019108">
    <property type="entry name" value="Caa3_assmbl_CtaG-rel"/>
</dbReference>
<keyword evidence="3 6" id="KW-0812">Transmembrane</keyword>
<keyword evidence="2" id="KW-1003">Cell membrane</keyword>
<evidence type="ECO:0000256" key="6">
    <source>
        <dbReference type="SAM" id="Phobius"/>
    </source>
</evidence>
<evidence type="ECO:0000256" key="1">
    <source>
        <dbReference type="ARBA" id="ARBA00004651"/>
    </source>
</evidence>
<evidence type="ECO:0000313" key="7">
    <source>
        <dbReference type="EMBL" id="MBR0563029.1"/>
    </source>
</evidence>
<evidence type="ECO:0000256" key="3">
    <source>
        <dbReference type="ARBA" id="ARBA00022692"/>
    </source>
</evidence>
<evidence type="ECO:0000313" key="8">
    <source>
        <dbReference type="EMBL" id="MBS7455596.1"/>
    </source>
</evidence>
<accession>A0A8J7VUB6</accession>
<name>A0A8J7VUB6_9GAMM</name>
<sequence>MNQHAHAAAPDAAAALFVLLVVVPLLALGGYLVLVLRERRAGRWSRWRTAAFAGGVLLVVAVMAGPVAAWAHHDLRGHMLQHLVLGMFAPLGLVLGAPGTLLLRALPAVAARRVVGFFGAPPLRVLVHPLTALLLDIGGMYVLYLTPLFALGMSDPVLHVLLHVHFLVSGYLFAWAIAGPDPAPHRPGAAMRLAVLFVGTAAHANLGKLMYGYGFPRGTGVGRAELESAAQWMYYGGDLAELLLTVAFFAAWFARRRRRDRGGAGPDLAPA</sequence>
<feature type="transmembrane region" description="Helical" evidence="6">
    <location>
        <begin position="83"/>
        <end position="104"/>
    </location>
</feature>
<dbReference type="EMBL" id="JAGQFT020000001">
    <property type="protein sequence ID" value="MBS7455596.1"/>
    <property type="molecule type" value="Genomic_DNA"/>
</dbReference>
<reference evidence="7" key="2">
    <citation type="submission" date="2021-04" db="EMBL/GenBank/DDBJ databases">
        <authorList>
            <person name="Karlyshev A.V."/>
        </authorList>
    </citation>
    <scope>NUCLEOTIDE SEQUENCE</scope>
    <source>
        <strain evidence="7">LMG 29479</strain>
    </source>
</reference>
<dbReference type="Pfam" id="PF09678">
    <property type="entry name" value="Caa3_CtaG"/>
    <property type="match status" value="1"/>
</dbReference>
<feature type="transmembrane region" description="Helical" evidence="6">
    <location>
        <begin position="49"/>
        <end position="71"/>
    </location>
</feature>
<keyword evidence="4 6" id="KW-1133">Transmembrane helix</keyword>
<dbReference type="RefSeq" id="WP_211926951.1">
    <property type="nucleotide sequence ID" value="NZ_JAGQFT020000001.1"/>
</dbReference>
<keyword evidence="5 6" id="KW-0472">Membrane</keyword>
<feature type="transmembrane region" description="Helical" evidence="6">
    <location>
        <begin position="190"/>
        <end position="212"/>
    </location>
</feature>
<evidence type="ECO:0000313" key="9">
    <source>
        <dbReference type="Proteomes" id="UP000675747"/>
    </source>
</evidence>
<feature type="transmembrane region" description="Helical" evidence="6">
    <location>
        <begin position="157"/>
        <end position="178"/>
    </location>
</feature>
<dbReference type="EMBL" id="JAGQFT010000093">
    <property type="protein sequence ID" value="MBR0563029.1"/>
    <property type="molecule type" value="Genomic_DNA"/>
</dbReference>
<feature type="transmembrane region" description="Helical" evidence="6">
    <location>
        <begin position="232"/>
        <end position="254"/>
    </location>
</feature>
<evidence type="ECO:0000256" key="5">
    <source>
        <dbReference type="ARBA" id="ARBA00023136"/>
    </source>
</evidence>
<protein>
    <submittedName>
        <fullName evidence="7">Cytochrome c oxidase assembly protein</fullName>
    </submittedName>
</protein>
<comment type="caution">
    <text evidence="7">The sequence shown here is derived from an EMBL/GenBank/DDBJ whole genome shotgun (WGS) entry which is preliminary data.</text>
</comment>
<dbReference type="AlphaFoldDB" id="A0A8J7VUB6"/>
<evidence type="ECO:0000256" key="4">
    <source>
        <dbReference type="ARBA" id="ARBA00022989"/>
    </source>
</evidence>
<proteinExistence type="predicted"/>
<evidence type="ECO:0000256" key="2">
    <source>
        <dbReference type="ARBA" id="ARBA00022475"/>
    </source>
</evidence>
<keyword evidence="9" id="KW-1185">Reference proteome</keyword>
<comment type="subcellular location">
    <subcellularLocation>
        <location evidence="1">Cell membrane</location>
        <topology evidence="1">Multi-pass membrane protein</topology>
    </subcellularLocation>
</comment>
<dbReference type="Proteomes" id="UP000675747">
    <property type="component" value="Unassembled WGS sequence"/>
</dbReference>